<gene>
    <name evidence="2" type="ORF">R1flu_027032</name>
</gene>
<dbReference type="EMBL" id="JBHFFA010000008">
    <property type="protein sequence ID" value="KAL2608459.1"/>
    <property type="molecule type" value="Genomic_DNA"/>
</dbReference>
<dbReference type="AlphaFoldDB" id="A0ABD1XI79"/>
<sequence length="158" mass="18118">MWKKAYEDHLSKVRELQEINDGLREQLAAKDAEKSDVHALAQTEVQCELEEFKRSVIVKEKAAEETHQRKLAQKEISILKATCQKYKTMLDGEIRTNANLHARVQNLEDELNASKYTQKQALQAHKSARAELLEVKKELRMLLVLHQEVDEGNAASDP</sequence>
<protein>
    <submittedName>
        <fullName evidence="2">Uncharacterized protein</fullName>
    </submittedName>
</protein>
<feature type="coiled-coil region" evidence="1">
    <location>
        <begin position="6"/>
        <end position="33"/>
    </location>
</feature>
<keyword evidence="3" id="KW-1185">Reference proteome</keyword>
<accession>A0ABD1XI79</accession>
<evidence type="ECO:0000256" key="1">
    <source>
        <dbReference type="SAM" id="Coils"/>
    </source>
</evidence>
<feature type="coiled-coil region" evidence="1">
    <location>
        <begin position="90"/>
        <end position="117"/>
    </location>
</feature>
<organism evidence="2 3">
    <name type="scientific">Riccia fluitans</name>
    <dbReference type="NCBI Taxonomy" id="41844"/>
    <lineage>
        <taxon>Eukaryota</taxon>
        <taxon>Viridiplantae</taxon>
        <taxon>Streptophyta</taxon>
        <taxon>Embryophyta</taxon>
        <taxon>Marchantiophyta</taxon>
        <taxon>Marchantiopsida</taxon>
        <taxon>Marchantiidae</taxon>
        <taxon>Marchantiales</taxon>
        <taxon>Ricciaceae</taxon>
        <taxon>Riccia</taxon>
    </lineage>
</organism>
<name>A0ABD1XI79_9MARC</name>
<keyword evidence="1" id="KW-0175">Coiled coil</keyword>
<dbReference type="Proteomes" id="UP001605036">
    <property type="component" value="Unassembled WGS sequence"/>
</dbReference>
<evidence type="ECO:0000313" key="2">
    <source>
        <dbReference type="EMBL" id="KAL2608459.1"/>
    </source>
</evidence>
<proteinExistence type="predicted"/>
<reference evidence="2 3" key="1">
    <citation type="submission" date="2024-09" db="EMBL/GenBank/DDBJ databases">
        <title>Chromosome-scale assembly of Riccia fluitans.</title>
        <authorList>
            <person name="Paukszto L."/>
            <person name="Sawicki J."/>
            <person name="Karawczyk K."/>
            <person name="Piernik-Szablinska J."/>
            <person name="Szczecinska M."/>
            <person name="Mazdziarz M."/>
        </authorList>
    </citation>
    <scope>NUCLEOTIDE SEQUENCE [LARGE SCALE GENOMIC DNA]</scope>
    <source>
        <strain evidence="2">Rf_01</strain>
        <tissue evidence="2">Aerial parts of the thallus</tissue>
    </source>
</reference>
<evidence type="ECO:0000313" key="3">
    <source>
        <dbReference type="Proteomes" id="UP001605036"/>
    </source>
</evidence>
<comment type="caution">
    <text evidence="2">The sequence shown here is derived from an EMBL/GenBank/DDBJ whole genome shotgun (WGS) entry which is preliminary data.</text>
</comment>